<dbReference type="InterPro" id="IPR015637">
    <property type="entry name" value="MUG/TDG"/>
</dbReference>
<dbReference type="Pfam" id="PF03167">
    <property type="entry name" value="UDG"/>
    <property type="match status" value="1"/>
</dbReference>
<dbReference type="Gene3D" id="3.40.470.10">
    <property type="entry name" value="Uracil-DNA glycosylase-like domain"/>
    <property type="match status" value="1"/>
</dbReference>
<dbReference type="OrthoDB" id="565731at2759"/>
<accession>A0A6A6PUX2</accession>
<gene>
    <name evidence="5" type="ORF">BDY17DRAFT_242913</name>
</gene>
<sequence length="209" mass="23703">SPATKKRRRESSRYAPPSKYAHLPPLTDILEPNLIGVFVGFNPGVTTAATGHSYAHPSNMFWKLLHSSGITDTRLRPEQDVDLPRLCRMGNTNIVERPSRNAGELSKAEVVAGTPILEAKIRRFRPEAVCIVGKSIWLAIWRWRYGREMRKEEFAYGWQGEGERMGGEEGWEGAWVFVATATSGLNASLKPAEKEAIWRPFGEWVRRRR</sequence>
<dbReference type="GO" id="GO:0008263">
    <property type="term" value="F:pyrimidine-specific mismatch base pair DNA N-glycosylase activity"/>
    <property type="evidence" value="ECO:0007669"/>
    <property type="project" value="TreeGrafter"/>
</dbReference>
<dbReference type="EMBL" id="MU001635">
    <property type="protein sequence ID" value="KAF2483511.1"/>
    <property type="molecule type" value="Genomic_DNA"/>
</dbReference>
<dbReference type="InterPro" id="IPR036895">
    <property type="entry name" value="Uracil-DNA_glycosylase-like_sf"/>
</dbReference>
<feature type="non-terminal residue" evidence="5">
    <location>
        <position position="209"/>
    </location>
</feature>
<evidence type="ECO:0000259" key="4">
    <source>
        <dbReference type="Pfam" id="PF03167"/>
    </source>
</evidence>
<evidence type="ECO:0000256" key="1">
    <source>
        <dbReference type="ARBA" id="ARBA00022763"/>
    </source>
</evidence>
<keyword evidence="2" id="KW-0378">Hydrolase</keyword>
<keyword evidence="1" id="KW-0227">DNA damage</keyword>
<dbReference type="PANTHER" id="PTHR12159:SF9">
    <property type="entry name" value="G_T MISMATCH-SPECIFIC THYMINE DNA GLYCOSYLASE"/>
    <property type="match status" value="1"/>
</dbReference>
<keyword evidence="3" id="KW-0234">DNA repair</keyword>
<dbReference type="InterPro" id="IPR005122">
    <property type="entry name" value="Uracil-DNA_glycosylase-like"/>
</dbReference>
<dbReference type="CDD" id="cd10028">
    <property type="entry name" value="UDG-F2_TDG_MUG"/>
    <property type="match status" value="1"/>
</dbReference>
<evidence type="ECO:0000256" key="3">
    <source>
        <dbReference type="ARBA" id="ARBA00023204"/>
    </source>
</evidence>
<feature type="domain" description="Uracil-DNA glycosylase-like" evidence="4">
    <location>
        <begin position="32"/>
        <end position="199"/>
    </location>
</feature>
<dbReference type="GO" id="GO:0004844">
    <property type="term" value="F:uracil DNA N-glycosylase activity"/>
    <property type="evidence" value="ECO:0007669"/>
    <property type="project" value="TreeGrafter"/>
</dbReference>
<dbReference type="RefSeq" id="XP_033590081.1">
    <property type="nucleotide sequence ID" value="XM_033730393.1"/>
</dbReference>
<dbReference type="SUPFAM" id="SSF52141">
    <property type="entry name" value="Uracil-DNA glycosylase-like"/>
    <property type="match status" value="1"/>
</dbReference>
<proteinExistence type="predicted"/>
<evidence type="ECO:0000313" key="6">
    <source>
        <dbReference type="Proteomes" id="UP000799767"/>
    </source>
</evidence>
<name>A0A6A6PUX2_9PEZI</name>
<dbReference type="FunFam" id="3.40.470.10:FF:000010">
    <property type="entry name" value="G/U mismatch-specific DNA glycosylase"/>
    <property type="match status" value="1"/>
</dbReference>
<evidence type="ECO:0000256" key="2">
    <source>
        <dbReference type="ARBA" id="ARBA00022801"/>
    </source>
</evidence>
<evidence type="ECO:0000313" key="5">
    <source>
        <dbReference type="EMBL" id="KAF2483511.1"/>
    </source>
</evidence>
<organism evidence="5 6">
    <name type="scientific">Neohortaea acidophila</name>
    <dbReference type="NCBI Taxonomy" id="245834"/>
    <lineage>
        <taxon>Eukaryota</taxon>
        <taxon>Fungi</taxon>
        <taxon>Dikarya</taxon>
        <taxon>Ascomycota</taxon>
        <taxon>Pezizomycotina</taxon>
        <taxon>Dothideomycetes</taxon>
        <taxon>Dothideomycetidae</taxon>
        <taxon>Mycosphaerellales</taxon>
        <taxon>Teratosphaeriaceae</taxon>
        <taxon>Neohortaea</taxon>
    </lineage>
</organism>
<keyword evidence="6" id="KW-1185">Reference proteome</keyword>
<reference evidence="5" key="1">
    <citation type="journal article" date="2020" name="Stud. Mycol.">
        <title>101 Dothideomycetes genomes: a test case for predicting lifestyles and emergence of pathogens.</title>
        <authorList>
            <person name="Haridas S."/>
            <person name="Albert R."/>
            <person name="Binder M."/>
            <person name="Bloem J."/>
            <person name="Labutti K."/>
            <person name="Salamov A."/>
            <person name="Andreopoulos B."/>
            <person name="Baker S."/>
            <person name="Barry K."/>
            <person name="Bills G."/>
            <person name="Bluhm B."/>
            <person name="Cannon C."/>
            <person name="Castanera R."/>
            <person name="Culley D."/>
            <person name="Daum C."/>
            <person name="Ezra D."/>
            <person name="Gonzalez J."/>
            <person name="Henrissat B."/>
            <person name="Kuo A."/>
            <person name="Liang C."/>
            <person name="Lipzen A."/>
            <person name="Lutzoni F."/>
            <person name="Magnuson J."/>
            <person name="Mondo S."/>
            <person name="Nolan M."/>
            <person name="Ohm R."/>
            <person name="Pangilinan J."/>
            <person name="Park H.-J."/>
            <person name="Ramirez L."/>
            <person name="Alfaro M."/>
            <person name="Sun H."/>
            <person name="Tritt A."/>
            <person name="Yoshinaga Y."/>
            <person name="Zwiers L.-H."/>
            <person name="Turgeon B."/>
            <person name="Goodwin S."/>
            <person name="Spatafora J."/>
            <person name="Crous P."/>
            <person name="Grigoriev I."/>
        </authorList>
    </citation>
    <scope>NUCLEOTIDE SEQUENCE</scope>
    <source>
        <strain evidence="5">CBS 113389</strain>
    </source>
</reference>
<dbReference type="AlphaFoldDB" id="A0A6A6PUX2"/>
<dbReference type="GeneID" id="54471395"/>
<dbReference type="Proteomes" id="UP000799767">
    <property type="component" value="Unassembled WGS sequence"/>
</dbReference>
<dbReference type="PANTHER" id="PTHR12159">
    <property type="entry name" value="G/T AND G/U MISMATCH-SPECIFIC DNA GLYCOSYLASE"/>
    <property type="match status" value="1"/>
</dbReference>
<protein>
    <submittedName>
        <fullName evidence="5">Uracil-DNA glycosylase-like protein</fullName>
    </submittedName>
</protein>
<dbReference type="GO" id="GO:0006285">
    <property type="term" value="P:base-excision repair, AP site formation"/>
    <property type="evidence" value="ECO:0007669"/>
    <property type="project" value="InterPro"/>
</dbReference>
<feature type="non-terminal residue" evidence="5">
    <location>
        <position position="1"/>
    </location>
</feature>